<dbReference type="EMBL" id="AZAC01000005">
    <property type="protein sequence ID" value="KIX15048.1"/>
    <property type="molecule type" value="Genomic_DNA"/>
</dbReference>
<dbReference type="Pfam" id="PF07696">
    <property type="entry name" value="7TMR-DISMED2"/>
    <property type="match status" value="1"/>
</dbReference>
<feature type="transmembrane region" description="Helical" evidence="2">
    <location>
        <begin position="364"/>
        <end position="385"/>
    </location>
</feature>
<dbReference type="Gene3D" id="3.30.450.20">
    <property type="entry name" value="PAS domain"/>
    <property type="match status" value="1"/>
</dbReference>
<feature type="signal peptide" evidence="3">
    <location>
        <begin position="1"/>
        <end position="20"/>
    </location>
</feature>
<evidence type="ECO:0000313" key="6">
    <source>
        <dbReference type="EMBL" id="KIX15048.1"/>
    </source>
</evidence>
<dbReference type="PATRIC" id="fig|1429043.3.peg.1249"/>
<feature type="transmembrane region" description="Helical" evidence="2">
    <location>
        <begin position="306"/>
        <end position="327"/>
    </location>
</feature>
<keyword evidence="1" id="KW-0175">Coiled coil</keyword>
<evidence type="ECO:0000259" key="4">
    <source>
        <dbReference type="Pfam" id="PF07695"/>
    </source>
</evidence>
<protein>
    <recommendedName>
        <fullName evidence="8">PAS domain-containing protein</fullName>
    </recommendedName>
</protein>
<dbReference type="InterPro" id="IPR011623">
    <property type="entry name" value="7TMR_DISM_rcpt_extracell_dom1"/>
</dbReference>
<dbReference type="RefSeq" id="WP_044347297.1">
    <property type="nucleotide sequence ID" value="NZ_AZAC01000005.1"/>
</dbReference>
<organism evidence="6 7">
    <name type="scientific">Dethiosulfatarculus sandiegensis</name>
    <dbReference type="NCBI Taxonomy" id="1429043"/>
    <lineage>
        <taxon>Bacteria</taxon>
        <taxon>Pseudomonadati</taxon>
        <taxon>Thermodesulfobacteriota</taxon>
        <taxon>Desulfarculia</taxon>
        <taxon>Desulfarculales</taxon>
        <taxon>Desulfarculaceae</taxon>
        <taxon>Dethiosulfatarculus</taxon>
    </lineage>
</organism>
<feature type="transmembrane region" description="Helical" evidence="2">
    <location>
        <begin position="252"/>
        <end position="269"/>
    </location>
</feature>
<feature type="transmembrane region" description="Helical" evidence="2">
    <location>
        <begin position="339"/>
        <end position="358"/>
    </location>
</feature>
<sequence>MAFYTLPLLFLVIAPSLCQARAYKGRTVVVKASQTTYNLGPYLEFLEDKTGKLTLKQVTNPENDELFTPMAAKTLNKGITKSVFWFKFTYVLSQSPRTADFKNHPQWLLSPGFALPQRCLWQVFESDTPSMKSLQTVTDSGYELTGTPNHFKTVYFKVASLGPMAVNPKILSLHDYIKSYKLFLVLTGCFFGILIGVAFYHLVIYFAIRKLSYLWYVFHLLFLGIYFIFQNGFGNAIVNGIQSAQSTIPDRILLTVSLFFGVLFAREHLAPKGEYAIKRKIINSIILALSISCLVMPFVSAISGSITLAIIGFVAACAALFFSLAAWQHGDKYAGFFHLAWLAFLLGGIAYSLTFSGLVPYNKIIFNSLQFGAAISAIAFAVSLGSRIENLKKQKNSFQEQESRIRTILDSITSGILLVNPSTNKVIDINNQAIILLKTNYQSIVGANWKNYFEFLKDKPKDISLSSTETFHTEGSILYWQDEKIPVIVDANLIKLDNQDVLLINFKQISELKKVEQEREKLIQELKQALSEVKALTGLLPICAGCKKIRDDKGYWNQIDDYFREHSDVDFSHSLCPDCLQKLYPEMSDLLGPSDKRKK</sequence>
<feature type="chain" id="PRO_5002260007" description="PAS domain-containing protein" evidence="3">
    <location>
        <begin position="21"/>
        <end position="599"/>
    </location>
</feature>
<feature type="domain" description="7TM-DISM receptor extracellular" evidence="5">
    <location>
        <begin position="40"/>
        <end position="170"/>
    </location>
</feature>
<keyword evidence="7" id="KW-1185">Reference proteome</keyword>
<dbReference type="AlphaFoldDB" id="A0A0D2HXM4"/>
<comment type="caution">
    <text evidence="6">The sequence shown here is derived from an EMBL/GenBank/DDBJ whole genome shotgun (WGS) entry which is preliminary data.</text>
</comment>
<evidence type="ECO:0000313" key="7">
    <source>
        <dbReference type="Proteomes" id="UP000032233"/>
    </source>
</evidence>
<dbReference type="InterPro" id="IPR035965">
    <property type="entry name" value="PAS-like_dom_sf"/>
</dbReference>
<keyword evidence="2" id="KW-1133">Transmembrane helix</keyword>
<feature type="coiled-coil region" evidence="1">
    <location>
        <begin position="505"/>
        <end position="539"/>
    </location>
</feature>
<evidence type="ECO:0000259" key="5">
    <source>
        <dbReference type="Pfam" id="PF07696"/>
    </source>
</evidence>
<gene>
    <name evidence="6" type="ORF">X474_05880</name>
</gene>
<proteinExistence type="predicted"/>
<reference evidence="6 7" key="1">
    <citation type="submission" date="2013-11" db="EMBL/GenBank/DDBJ databases">
        <title>Metagenomic analysis of a methanogenic consortium involved in long chain n-alkane degradation.</title>
        <authorList>
            <person name="Davidova I.A."/>
            <person name="Callaghan A.V."/>
            <person name="Wawrik B."/>
            <person name="Pruitt S."/>
            <person name="Marks C."/>
            <person name="Duncan K.E."/>
            <person name="Suflita J.M."/>
        </authorList>
    </citation>
    <scope>NUCLEOTIDE SEQUENCE [LARGE SCALE GENOMIC DNA]</scope>
    <source>
        <strain evidence="6 7">SPR</strain>
    </source>
</reference>
<dbReference type="Pfam" id="PF07695">
    <property type="entry name" value="7TMR-DISM_7TM"/>
    <property type="match status" value="1"/>
</dbReference>
<evidence type="ECO:0000256" key="3">
    <source>
        <dbReference type="SAM" id="SignalP"/>
    </source>
</evidence>
<feature type="transmembrane region" description="Helical" evidence="2">
    <location>
        <begin position="281"/>
        <end position="300"/>
    </location>
</feature>
<feature type="domain" description="7TM-DISM receptor extracellular" evidence="4">
    <location>
        <begin position="186"/>
        <end position="387"/>
    </location>
</feature>
<evidence type="ECO:0000256" key="1">
    <source>
        <dbReference type="SAM" id="Coils"/>
    </source>
</evidence>
<accession>A0A0D2HXM4</accession>
<dbReference type="Gene3D" id="2.60.40.2380">
    <property type="match status" value="1"/>
</dbReference>
<dbReference type="SUPFAM" id="SSF55785">
    <property type="entry name" value="PYP-like sensor domain (PAS domain)"/>
    <property type="match status" value="1"/>
</dbReference>
<dbReference type="STRING" id="1429043.X474_05880"/>
<keyword evidence="2" id="KW-0812">Transmembrane</keyword>
<feature type="transmembrane region" description="Helical" evidence="2">
    <location>
        <begin position="182"/>
        <end position="206"/>
    </location>
</feature>
<dbReference type="Proteomes" id="UP000032233">
    <property type="component" value="Unassembled WGS sequence"/>
</dbReference>
<keyword evidence="3" id="KW-0732">Signal</keyword>
<name>A0A0D2HXM4_9BACT</name>
<dbReference type="InParanoid" id="A0A0D2HXM4"/>
<evidence type="ECO:0000256" key="2">
    <source>
        <dbReference type="SAM" id="Phobius"/>
    </source>
</evidence>
<feature type="transmembrane region" description="Helical" evidence="2">
    <location>
        <begin position="213"/>
        <end position="232"/>
    </location>
</feature>
<evidence type="ECO:0008006" key="8">
    <source>
        <dbReference type="Google" id="ProtNLM"/>
    </source>
</evidence>
<dbReference type="OrthoDB" id="5503776at2"/>
<keyword evidence="2" id="KW-0472">Membrane</keyword>
<dbReference type="InterPro" id="IPR011622">
    <property type="entry name" value="7TMR_DISM_rcpt_extracell_dom2"/>
</dbReference>